<sequence>MKCTVVPGKYFKQNGFTLLELLIAIALFSIVSIAAFRLFDTVANTKQATEKSLARINQLQRALLIIEKDLSQITPRPIRNELGDKQPAFIANKDGFLIQFSKAGWRNPSYAKRSNIQRVAYIFEASDGQLIRQYWLSLDRPGETKPKQQVLIEKLQNVSVRFLDQDRKWKTEWATPASSQQVQGFPGGGKQQDPNKKVPLGIEISLTDPRYGQVNKIIMGITIPQPDQQGNNNSQELPKPPQT</sequence>
<dbReference type="Gene3D" id="2.10.70.20">
    <property type="entry name" value="gspk-gspi-gspj complex like domains"/>
    <property type="match status" value="1"/>
</dbReference>
<accession>A0ABT5UFB7</accession>
<feature type="transmembrane region" description="Helical" evidence="11">
    <location>
        <begin position="21"/>
        <end position="39"/>
    </location>
</feature>
<evidence type="ECO:0000256" key="3">
    <source>
        <dbReference type="ARBA" id="ARBA00021539"/>
    </source>
</evidence>
<evidence type="ECO:0000256" key="1">
    <source>
        <dbReference type="ARBA" id="ARBA00004377"/>
    </source>
</evidence>
<evidence type="ECO:0000256" key="10">
    <source>
        <dbReference type="SAM" id="MobiDB-lite"/>
    </source>
</evidence>
<dbReference type="EMBL" id="JAPMOU010000048">
    <property type="protein sequence ID" value="MDE1465002.1"/>
    <property type="molecule type" value="Genomic_DNA"/>
</dbReference>
<keyword evidence="8 11" id="KW-1133">Transmembrane helix</keyword>
<reference evidence="12 13" key="1">
    <citation type="submission" date="2022-11" db="EMBL/GenBank/DDBJ databases">
        <title>Spartinivicinus poritis sp. nov., isolated from scleractinian coral Porites lutea.</title>
        <authorList>
            <person name="Zhang G."/>
            <person name="Cai L."/>
            <person name="Wei Q."/>
        </authorList>
    </citation>
    <scope>NUCLEOTIDE SEQUENCE [LARGE SCALE GENOMIC DNA]</scope>
    <source>
        <strain evidence="12 13">A2-2</strain>
    </source>
</reference>
<feature type="region of interest" description="Disordered" evidence="10">
    <location>
        <begin position="221"/>
        <end position="243"/>
    </location>
</feature>
<dbReference type="InterPro" id="IPR051621">
    <property type="entry name" value="T2SS_protein_J"/>
</dbReference>
<keyword evidence="13" id="KW-1185">Reference proteome</keyword>
<dbReference type="Pfam" id="PF11612">
    <property type="entry name" value="T2SSJ"/>
    <property type="match status" value="1"/>
</dbReference>
<name>A0ABT5UFB7_9GAMM</name>
<evidence type="ECO:0000313" key="12">
    <source>
        <dbReference type="EMBL" id="MDE1465002.1"/>
    </source>
</evidence>
<evidence type="ECO:0000256" key="11">
    <source>
        <dbReference type="SAM" id="Phobius"/>
    </source>
</evidence>
<dbReference type="InterPro" id="IPR012902">
    <property type="entry name" value="N_methyl_site"/>
</dbReference>
<comment type="caution">
    <text evidence="12">The sequence shown here is derived from an EMBL/GenBank/DDBJ whole genome shotgun (WGS) entry which is preliminary data.</text>
</comment>
<evidence type="ECO:0000256" key="4">
    <source>
        <dbReference type="ARBA" id="ARBA00022475"/>
    </source>
</evidence>
<comment type="similarity">
    <text evidence="2">Belongs to the GSP J family.</text>
</comment>
<dbReference type="Pfam" id="PF07963">
    <property type="entry name" value="N_methyl"/>
    <property type="match status" value="1"/>
</dbReference>
<evidence type="ECO:0000256" key="9">
    <source>
        <dbReference type="ARBA" id="ARBA00023136"/>
    </source>
</evidence>
<dbReference type="Gene3D" id="3.10.610.10">
    <property type="entry name" value="GSPII I/J protein-like"/>
    <property type="match status" value="1"/>
</dbReference>
<feature type="region of interest" description="Disordered" evidence="10">
    <location>
        <begin position="173"/>
        <end position="197"/>
    </location>
</feature>
<keyword evidence="4" id="KW-1003">Cell membrane</keyword>
<dbReference type="InterPro" id="IPR045584">
    <property type="entry name" value="Pilin-like"/>
</dbReference>
<keyword evidence="9 11" id="KW-0472">Membrane</keyword>
<evidence type="ECO:0000313" key="13">
    <source>
        <dbReference type="Proteomes" id="UP001528823"/>
    </source>
</evidence>
<proteinExistence type="inferred from homology"/>
<protein>
    <recommendedName>
        <fullName evidence="3">Type II secretion system protein J</fullName>
    </recommendedName>
</protein>
<evidence type="ECO:0000256" key="2">
    <source>
        <dbReference type="ARBA" id="ARBA00011084"/>
    </source>
</evidence>
<evidence type="ECO:0000256" key="7">
    <source>
        <dbReference type="ARBA" id="ARBA00022692"/>
    </source>
</evidence>
<dbReference type="NCBIfam" id="TIGR01711">
    <property type="entry name" value="gspJ"/>
    <property type="match status" value="1"/>
</dbReference>
<dbReference type="InterPro" id="IPR010055">
    <property type="entry name" value="T2SS_protein-GspJ"/>
</dbReference>
<dbReference type="RefSeq" id="WP_274691311.1">
    <property type="nucleotide sequence ID" value="NZ_JAPMOU010000048.1"/>
</dbReference>
<comment type="subcellular location">
    <subcellularLocation>
        <location evidence="1">Cell inner membrane</location>
        <topology evidence="1">Single-pass membrane protein</topology>
    </subcellularLocation>
</comment>
<keyword evidence="6" id="KW-0997">Cell inner membrane</keyword>
<dbReference type="NCBIfam" id="TIGR02532">
    <property type="entry name" value="IV_pilin_GFxxxE"/>
    <property type="match status" value="1"/>
</dbReference>
<dbReference type="PANTHER" id="PTHR39583:SF2">
    <property type="entry name" value="TYPE II SECRETION SYSTEM PROTEIN J"/>
    <property type="match status" value="1"/>
</dbReference>
<gene>
    <name evidence="12" type="primary">gspJ</name>
    <name evidence="12" type="ORF">ORQ98_23845</name>
</gene>
<evidence type="ECO:0000256" key="5">
    <source>
        <dbReference type="ARBA" id="ARBA00022481"/>
    </source>
</evidence>
<keyword evidence="5" id="KW-0488">Methylation</keyword>
<evidence type="ECO:0000256" key="6">
    <source>
        <dbReference type="ARBA" id="ARBA00022519"/>
    </source>
</evidence>
<dbReference type="Proteomes" id="UP001528823">
    <property type="component" value="Unassembled WGS sequence"/>
</dbReference>
<dbReference type="SUPFAM" id="SSF54523">
    <property type="entry name" value="Pili subunits"/>
    <property type="match status" value="1"/>
</dbReference>
<keyword evidence="7 11" id="KW-0812">Transmembrane</keyword>
<feature type="compositionally biased region" description="Polar residues" evidence="10">
    <location>
        <begin position="225"/>
        <end position="236"/>
    </location>
</feature>
<organism evidence="12 13">
    <name type="scientific">Spartinivicinus poritis</name>
    <dbReference type="NCBI Taxonomy" id="2994640"/>
    <lineage>
        <taxon>Bacteria</taxon>
        <taxon>Pseudomonadati</taxon>
        <taxon>Pseudomonadota</taxon>
        <taxon>Gammaproteobacteria</taxon>
        <taxon>Oceanospirillales</taxon>
        <taxon>Zooshikellaceae</taxon>
        <taxon>Spartinivicinus</taxon>
    </lineage>
</organism>
<dbReference type="PANTHER" id="PTHR39583">
    <property type="entry name" value="TYPE II SECRETION SYSTEM PROTEIN J-RELATED"/>
    <property type="match status" value="1"/>
</dbReference>
<evidence type="ECO:0000256" key="8">
    <source>
        <dbReference type="ARBA" id="ARBA00022989"/>
    </source>
</evidence>